<keyword evidence="1" id="KW-0812">Transmembrane</keyword>
<evidence type="ECO:0000313" key="3">
    <source>
        <dbReference type="Proteomes" id="UP001151699"/>
    </source>
</evidence>
<sequence>MIKECGDNSMFLCMKERALRYVDGTDGDIQLGEGVSFLQTEPMSQGRSLNENNLPAEPEAREIEVDSLLVDRVARFLATHTLQFKVPKDSIEDLQTSLEEARGKGGGGGKKHRKYLMPLLLLFKLKAAALLPLVLGFLALVAFKALIIGKLALLLSGIIGLKKLFESKHSSQSYEVVASPHQSFDEHGHYGRSSAGHSLAYSAHAK</sequence>
<proteinExistence type="predicted"/>
<dbReference type="InterPro" id="IPR012464">
    <property type="entry name" value="DUF1676"/>
</dbReference>
<dbReference type="Pfam" id="PF07898">
    <property type="entry name" value="DUF1676"/>
    <property type="match status" value="1"/>
</dbReference>
<protein>
    <recommendedName>
        <fullName evidence="4">Osiris 9</fullName>
    </recommendedName>
</protein>
<dbReference type="OrthoDB" id="8194491at2759"/>
<evidence type="ECO:0000256" key="1">
    <source>
        <dbReference type="SAM" id="Phobius"/>
    </source>
</evidence>
<gene>
    <name evidence="2" type="ORF">Bhyg_10261</name>
</gene>
<accession>A0A9Q0RX79</accession>
<feature type="transmembrane region" description="Helical" evidence="1">
    <location>
        <begin position="119"/>
        <end position="141"/>
    </location>
</feature>
<dbReference type="Proteomes" id="UP001151699">
    <property type="component" value="Chromosome X"/>
</dbReference>
<dbReference type="GO" id="GO:0016020">
    <property type="term" value="C:membrane"/>
    <property type="evidence" value="ECO:0007669"/>
    <property type="project" value="TreeGrafter"/>
</dbReference>
<dbReference type="PANTHER" id="PTHR21879">
    <property type="entry name" value="FI03362P-RELATED-RELATED"/>
    <property type="match status" value="1"/>
</dbReference>
<evidence type="ECO:0000313" key="2">
    <source>
        <dbReference type="EMBL" id="KAJ6637530.1"/>
    </source>
</evidence>
<evidence type="ECO:0008006" key="4">
    <source>
        <dbReference type="Google" id="ProtNLM"/>
    </source>
</evidence>
<keyword evidence="3" id="KW-1185">Reference proteome</keyword>
<comment type="caution">
    <text evidence="2">The sequence shown here is derived from an EMBL/GenBank/DDBJ whole genome shotgun (WGS) entry which is preliminary data.</text>
</comment>
<name>A0A9Q0RX79_9DIPT</name>
<keyword evidence="1" id="KW-0472">Membrane</keyword>
<dbReference type="EMBL" id="WJQU01000003">
    <property type="protein sequence ID" value="KAJ6637530.1"/>
    <property type="molecule type" value="Genomic_DNA"/>
</dbReference>
<dbReference type="AlphaFoldDB" id="A0A9Q0RX79"/>
<organism evidence="2 3">
    <name type="scientific">Pseudolycoriella hygida</name>
    <dbReference type="NCBI Taxonomy" id="35572"/>
    <lineage>
        <taxon>Eukaryota</taxon>
        <taxon>Metazoa</taxon>
        <taxon>Ecdysozoa</taxon>
        <taxon>Arthropoda</taxon>
        <taxon>Hexapoda</taxon>
        <taxon>Insecta</taxon>
        <taxon>Pterygota</taxon>
        <taxon>Neoptera</taxon>
        <taxon>Endopterygota</taxon>
        <taxon>Diptera</taxon>
        <taxon>Nematocera</taxon>
        <taxon>Sciaroidea</taxon>
        <taxon>Sciaridae</taxon>
        <taxon>Pseudolycoriella</taxon>
    </lineage>
</organism>
<dbReference type="PANTHER" id="PTHR21879:SF1">
    <property type="entry name" value="FI01546P"/>
    <property type="match status" value="1"/>
</dbReference>
<keyword evidence="1" id="KW-1133">Transmembrane helix</keyword>
<reference evidence="2" key="1">
    <citation type="submission" date="2022-07" db="EMBL/GenBank/DDBJ databases">
        <authorList>
            <person name="Trinca V."/>
            <person name="Uliana J.V.C."/>
            <person name="Torres T.T."/>
            <person name="Ward R.J."/>
            <person name="Monesi N."/>
        </authorList>
    </citation>
    <scope>NUCLEOTIDE SEQUENCE</scope>
    <source>
        <strain evidence="2">HSMRA1968</strain>
        <tissue evidence="2">Whole embryos</tissue>
    </source>
</reference>